<dbReference type="OrthoDB" id="258392at2759"/>
<dbReference type="PANTHER" id="PTHR11567">
    <property type="entry name" value="ACID PHOSPHATASE-RELATED"/>
    <property type="match status" value="1"/>
</dbReference>
<feature type="region of interest" description="Disordered" evidence="1">
    <location>
        <begin position="459"/>
        <end position="487"/>
    </location>
</feature>
<name>A0A4Y7Q4K4_9AGAM</name>
<keyword evidence="2" id="KW-0812">Transmembrane</keyword>
<dbReference type="InterPro" id="IPR029033">
    <property type="entry name" value="His_PPase_superfam"/>
</dbReference>
<dbReference type="EMBL" id="ML170176">
    <property type="protein sequence ID" value="TDL22226.1"/>
    <property type="molecule type" value="Genomic_DNA"/>
</dbReference>
<evidence type="ECO:0000313" key="3">
    <source>
        <dbReference type="EMBL" id="TDL22226.1"/>
    </source>
</evidence>
<feature type="transmembrane region" description="Helical" evidence="2">
    <location>
        <begin position="424"/>
        <end position="448"/>
    </location>
</feature>
<reference evidence="3 4" key="1">
    <citation type="submission" date="2018-06" db="EMBL/GenBank/DDBJ databases">
        <title>A transcriptomic atlas of mushroom development highlights an independent origin of complex multicellularity.</title>
        <authorList>
            <consortium name="DOE Joint Genome Institute"/>
            <person name="Krizsan K."/>
            <person name="Almasi E."/>
            <person name="Merenyi Z."/>
            <person name="Sahu N."/>
            <person name="Viragh M."/>
            <person name="Koszo T."/>
            <person name="Mondo S."/>
            <person name="Kiss B."/>
            <person name="Balint B."/>
            <person name="Kues U."/>
            <person name="Barry K."/>
            <person name="Hegedus J.C."/>
            <person name="Henrissat B."/>
            <person name="Johnson J."/>
            <person name="Lipzen A."/>
            <person name="Ohm R."/>
            <person name="Nagy I."/>
            <person name="Pangilinan J."/>
            <person name="Yan J."/>
            <person name="Xiong Y."/>
            <person name="Grigoriev I.V."/>
            <person name="Hibbett D.S."/>
            <person name="Nagy L.G."/>
        </authorList>
    </citation>
    <scope>NUCLEOTIDE SEQUENCE [LARGE SCALE GENOMIC DNA]</scope>
    <source>
        <strain evidence="3 4">SZMC22713</strain>
    </source>
</reference>
<accession>A0A4Y7Q4K4</accession>
<evidence type="ECO:0000256" key="2">
    <source>
        <dbReference type="SAM" id="Phobius"/>
    </source>
</evidence>
<protein>
    <submittedName>
        <fullName evidence="3">Phosphoglycerate mutase-like protein</fullName>
    </submittedName>
</protein>
<organism evidence="3 4">
    <name type="scientific">Rickenella mellea</name>
    <dbReference type="NCBI Taxonomy" id="50990"/>
    <lineage>
        <taxon>Eukaryota</taxon>
        <taxon>Fungi</taxon>
        <taxon>Dikarya</taxon>
        <taxon>Basidiomycota</taxon>
        <taxon>Agaricomycotina</taxon>
        <taxon>Agaricomycetes</taxon>
        <taxon>Hymenochaetales</taxon>
        <taxon>Rickenellaceae</taxon>
        <taxon>Rickenella</taxon>
    </lineage>
</organism>
<dbReference type="SUPFAM" id="SSF53254">
    <property type="entry name" value="Phosphoglycerate mutase-like"/>
    <property type="match status" value="1"/>
</dbReference>
<evidence type="ECO:0000313" key="4">
    <source>
        <dbReference type="Proteomes" id="UP000294933"/>
    </source>
</evidence>
<dbReference type="GO" id="GO:0016791">
    <property type="term" value="F:phosphatase activity"/>
    <property type="evidence" value="ECO:0007669"/>
    <property type="project" value="TreeGrafter"/>
</dbReference>
<dbReference type="Proteomes" id="UP000294933">
    <property type="component" value="Unassembled WGS sequence"/>
</dbReference>
<dbReference type="STRING" id="50990.A0A4Y7Q4K4"/>
<keyword evidence="4" id="KW-1185">Reference proteome</keyword>
<dbReference type="InterPro" id="IPR050645">
    <property type="entry name" value="Histidine_acid_phosphatase"/>
</dbReference>
<dbReference type="AlphaFoldDB" id="A0A4Y7Q4K4"/>
<keyword evidence="2" id="KW-0472">Membrane</keyword>
<sequence length="487" mass="52191">MTGCLLYRYHIASLLPTSTKQLAVKLMASSADSVVLGVVLLVRHGDRQGFYQNPLTYTASNTEITPLGNAQEFQLGTLLRNLYLDASSPSFVQGISTSGFNQSQVLIRADAGGEGGVIFDSAVALTQGLWPPTSSANVTLANGTTVISPLGGYQYVPIESVEPNEDVSLEGWTSCSPFDQATSQFYNSSIFQARQNASQALFDILPPYLDGRAVNLQNIWNIFDYMNVQFIHNATFAANLPPTLLAQVRELANFHEYGVFTSAQLGGIGNIGGRTILPSIINSFSRIVNASDPLKFVVEEISYKPFLSLFNMTDLAQTNPQLTAIVDYASVGAFEVRQSSDGSQFIRFNFKNGTSDANSTTYGLFGGTQDIPLAEFVSNLEPVAINSTKQWCSVCQNNVSRGCADIAVAPATLASMHHQPISPVGAGFLGAGLTAIAFAALLTAMLLLGMLSLRRGNRSATKTTLGDRNGADNEMNQSGSIKSLVKE</sequence>
<proteinExistence type="predicted"/>
<dbReference type="VEuPathDB" id="FungiDB:BD410DRAFT_788957"/>
<dbReference type="PANTHER" id="PTHR11567:SF142">
    <property type="entry name" value="PHOSPHOGLYCERATE MUTASE-LIKE PROTEIN"/>
    <property type="match status" value="1"/>
</dbReference>
<evidence type="ECO:0000256" key="1">
    <source>
        <dbReference type="SAM" id="MobiDB-lite"/>
    </source>
</evidence>
<dbReference type="Gene3D" id="3.40.50.1240">
    <property type="entry name" value="Phosphoglycerate mutase-like"/>
    <property type="match status" value="1"/>
</dbReference>
<gene>
    <name evidence="3" type="ORF">BD410DRAFT_788957</name>
</gene>
<keyword evidence="2" id="KW-1133">Transmembrane helix</keyword>